<dbReference type="Pfam" id="PF25954">
    <property type="entry name" value="Beta-barrel_RND_2"/>
    <property type="match status" value="1"/>
</dbReference>
<feature type="region of interest" description="Disordered" evidence="6">
    <location>
        <begin position="136"/>
        <end position="179"/>
    </location>
</feature>
<feature type="domain" description="CusB-like beta-barrel" evidence="9">
    <location>
        <begin position="274"/>
        <end position="314"/>
    </location>
</feature>
<evidence type="ECO:0000256" key="2">
    <source>
        <dbReference type="ARBA" id="ARBA00022692"/>
    </source>
</evidence>
<feature type="compositionally biased region" description="Basic and acidic residues" evidence="6">
    <location>
        <begin position="156"/>
        <end position="174"/>
    </location>
</feature>
<comment type="caution">
    <text evidence="10">The sequence shown here is derived from an EMBL/GenBank/DDBJ whole genome shotgun (WGS) entry which is preliminary data.</text>
</comment>
<comment type="subcellular location">
    <subcellularLocation>
        <location evidence="1">Membrane</location>
        <topology evidence="1">Single-pass membrane protein</topology>
    </subcellularLocation>
</comment>
<dbReference type="Gene3D" id="1.10.287.470">
    <property type="entry name" value="Helix hairpin bin"/>
    <property type="match status" value="1"/>
</dbReference>
<name>A0ABT0HKH8_9BACT</name>
<keyword evidence="11" id="KW-1185">Reference proteome</keyword>
<dbReference type="PRINTS" id="PR01490">
    <property type="entry name" value="RTXTOXIND"/>
</dbReference>
<dbReference type="Gene3D" id="2.40.50.100">
    <property type="match status" value="1"/>
</dbReference>
<evidence type="ECO:0000256" key="6">
    <source>
        <dbReference type="SAM" id="MobiDB-lite"/>
    </source>
</evidence>
<gene>
    <name evidence="10" type="ORF">M0L20_11090</name>
</gene>
<dbReference type="RefSeq" id="WP_248477005.1">
    <property type="nucleotide sequence ID" value="NZ_JALPRF010000002.1"/>
</dbReference>
<keyword evidence="3 7" id="KW-1133">Transmembrane helix</keyword>
<dbReference type="InterPro" id="IPR058792">
    <property type="entry name" value="Beta-barrel_RND_2"/>
</dbReference>
<accession>A0ABT0HKH8</accession>
<evidence type="ECO:0000256" key="7">
    <source>
        <dbReference type="SAM" id="Phobius"/>
    </source>
</evidence>
<sequence length="371" mass="40629">MATTMATEETTTEEKSAVKTYLPRIIIALIVLVGGYFGYRAYVHSQHYESTDNAQLESNSAPVLARVAGYVQSVNVQDYADVKQGQPLVTIDPQEFDVALAQAEADYQQSVADLETARADLQTALANARNVTQNARVAQSNADVQASRRSKAQQDLQRDQNLYKEQSLTRKQLEDSQNNVEVQSRQYTASVEQINLAKTSQGVAQAGIAKAQANIQKIQAVLKVKQAAIDNAKLKVGYAHLTAPITGKIGRKNVIVGQYVQPGQTLFTIVDNSTLWVVANFKETQLEKMQLGQPVDIKLDAYPDLDIKGRVSSLSDATGARFALLPPDNASGNFVKITQRVPVKIEILNPEKYKNQLRAGLSVDAEVRVAN</sequence>
<organism evidence="10 11">
    <name type="scientific">Spirosoma liriopis</name>
    <dbReference type="NCBI Taxonomy" id="2937440"/>
    <lineage>
        <taxon>Bacteria</taxon>
        <taxon>Pseudomonadati</taxon>
        <taxon>Bacteroidota</taxon>
        <taxon>Cytophagia</taxon>
        <taxon>Cytophagales</taxon>
        <taxon>Cytophagaceae</taxon>
        <taxon>Spirosoma</taxon>
    </lineage>
</organism>
<dbReference type="Pfam" id="PF25917">
    <property type="entry name" value="BSH_RND"/>
    <property type="match status" value="1"/>
</dbReference>
<dbReference type="PANTHER" id="PTHR30386">
    <property type="entry name" value="MEMBRANE FUSION SUBUNIT OF EMRAB-TOLC MULTIDRUG EFFLUX PUMP"/>
    <property type="match status" value="1"/>
</dbReference>
<dbReference type="EMBL" id="JALPRF010000002">
    <property type="protein sequence ID" value="MCK8492397.1"/>
    <property type="molecule type" value="Genomic_DNA"/>
</dbReference>
<dbReference type="Gene3D" id="2.40.30.170">
    <property type="match status" value="1"/>
</dbReference>
<dbReference type="Proteomes" id="UP001202180">
    <property type="component" value="Unassembled WGS sequence"/>
</dbReference>
<feature type="coiled-coil region" evidence="5">
    <location>
        <begin position="100"/>
        <end position="134"/>
    </location>
</feature>
<evidence type="ECO:0000259" key="9">
    <source>
        <dbReference type="Pfam" id="PF25954"/>
    </source>
</evidence>
<dbReference type="SUPFAM" id="SSF111369">
    <property type="entry name" value="HlyD-like secretion proteins"/>
    <property type="match status" value="2"/>
</dbReference>
<evidence type="ECO:0000256" key="4">
    <source>
        <dbReference type="ARBA" id="ARBA00023136"/>
    </source>
</evidence>
<keyword evidence="5" id="KW-0175">Coiled coil</keyword>
<protein>
    <submittedName>
        <fullName evidence="10">HlyD family secretion protein</fullName>
    </submittedName>
</protein>
<evidence type="ECO:0000256" key="3">
    <source>
        <dbReference type="ARBA" id="ARBA00022989"/>
    </source>
</evidence>
<feature type="domain" description="Multidrug resistance protein MdtA-like barrel-sandwich hybrid" evidence="8">
    <location>
        <begin position="60"/>
        <end position="271"/>
    </location>
</feature>
<dbReference type="InterPro" id="IPR050739">
    <property type="entry name" value="MFP"/>
</dbReference>
<evidence type="ECO:0000313" key="11">
    <source>
        <dbReference type="Proteomes" id="UP001202180"/>
    </source>
</evidence>
<keyword evidence="2 7" id="KW-0812">Transmembrane</keyword>
<evidence type="ECO:0000313" key="10">
    <source>
        <dbReference type="EMBL" id="MCK8492397.1"/>
    </source>
</evidence>
<proteinExistence type="predicted"/>
<evidence type="ECO:0000256" key="5">
    <source>
        <dbReference type="SAM" id="Coils"/>
    </source>
</evidence>
<dbReference type="InterPro" id="IPR058625">
    <property type="entry name" value="MdtA-like_BSH"/>
</dbReference>
<evidence type="ECO:0000259" key="8">
    <source>
        <dbReference type="Pfam" id="PF25917"/>
    </source>
</evidence>
<evidence type="ECO:0000256" key="1">
    <source>
        <dbReference type="ARBA" id="ARBA00004167"/>
    </source>
</evidence>
<dbReference type="PANTHER" id="PTHR30386:SF26">
    <property type="entry name" value="TRANSPORT PROTEIN COMB"/>
    <property type="match status" value="1"/>
</dbReference>
<keyword evidence="4 7" id="KW-0472">Membrane</keyword>
<feature type="transmembrane region" description="Helical" evidence="7">
    <location>
        <begin position="21"/>
        <end position="39"/>
    </location>
</feature>
<reference evidence="10 11" key="1">
    <citation type="submission" date="2022-04" db="EMBL/GenBank/DDBJ databases">
        <title>Spirosoma sp. strain RP8 genome sequencing and assembly.</title>
        <authorList>
            <person name="Jung Y."/>
        </authorList>
    </citation>
    <scope>NUCLEOTIDE SEQUENCE [LARGE SCALE GENOMIC DNA]</scope>
    <source>
        <strain evidence="10 11">RP8</strain>
    </source>
</reference>